<dbReference type="Gene3D" id="3.40.50.300">
    <property type="entry name" value="P-loop containing nucleotide triphosphate hydrolases"/>
    <property type="match status" value="1"/>
</dbReference>
<dbReference type="GO" id="GO:0005524">
    <property type="term" value="F:ATP binding"/>
    <property type="evidence" value="ECO:0007669"/>
    <property type="project" value="UniProtKB-KW"/>
</dbReference>
<dbReference type="InterPro" id="IPR003714">
    <property type="entry name" value="PhoH"/>
</dbReference>
<dbReference type="PANTHER" id="PTHR30473:SF1">
    <property type="entry name" value="PHOH-LIKE PROTEIN"/>
    <property type="match status" value="1"/>
</dbReference>
<dbReference type="InterPro" id="IPR027417">
    <property type="entry name" value="P-loop_NTPase"/>
</dbReference>
<sequence>MKTYELKEEEWTEFSPFLTGSEEQLKLMERFFKVNVVSSPEGIAVTAEDESRINDFLAFLRSLSNTLRRGETIKTEDLQRFLSSYKEFGRLVLGDVITLNAQGKPVRPKTRGQEIFIQAMRQKDLVFAVGPAGTGKTFLAVAYGVALLKEKSVQRLVISRPILEAGEKIGFLPGDIYQKVDPFFRPLYDALFDLLGPEKTQRYIERGIIEVAPLAYMRGRTFDNAFIILDEAQNTGNEQMKMLLTRMGLGSKMVVTGDITQIDLPKPKESGLIRALEILKGFEEIAIVYLKESDIVRHRLVQKIVKAYKDYEEQNQE</sequence>
<feature type="domain" description="PhoH-like protein" evidence="7">
    <location>
        <begin position="106"/>
        <end position="309"/>
    </location>
</feature>
<name>B5Y7U6_COPPD</name>
<gene>
    <name evidence="8" type="primary">phoH</name>
    <name evidence="8" type="ordered locus">COPRO5265_0484</name>
</gene>
<evidence type="ECO:0000259" key="7">
    <source>
        <dbReference type="Pfam" id="PF02562"/>
    </source>
</evidence>
<dbReference type="PANTHER" id="PTHR30473">
    <property type="entry name" value="PROTEIN PHOH"/>
    <property type="match status" value="1"/>
</dbReference>
<dbReference type="EMBL" id="CP001145">
    <property type="protein sequence ID" value="ACI16885.1"/>
    <property type="molecule type" value="Genomic_DNA"/>
</dbReference>
<keyword evidence="9" id="KW-1185">Reference proteome</keyword>
<reference evidence="9" key="1">
    <citation type="submission" date="2008-08" db="EMBL/GenBank/DDBJ databases">
        <title>The complete genome sequence of Coprothermobacter proteolyticus strain ATCC 5245 / DSM 5265 / BT.</title>
        <authorList>
            <person name="Dodson R.J."/>
            <person name="Durkin A.S."/>
            <person name="Wu M."/>
            <person name="Eisen J."/>
            <person name="Sutton G."/>
        </authorList>
    </citation>
    <scope>NUCLEOTIDE SEQUENCE [LARGE SCALE GENOMIC DNA]</scope>
    <source>
        <strain evidence="9">ATCC 35245 / DSM 5265 / OCM 4 / BT</strain>
    </source>
</reference>
<dbReference type="InterPro" id="IPR051451">
    <property type="entry name" value="PhoH2-like"/>
</dbReference>
<evidence type="ECO:0000256" key="1">
    <source>
        <dbReference type="ARBA" id="ARBA00004496"/>
    </source>
</evidence>
<evidence type="ECO:0000256" key="3">
    <source>
        <dbReference type="ARBA" id="ARBA00022490"/>
    </source>
</evidence>
<evidence type="ECO:0000256" key="4">
    <source>
        <dbReference type="ARBA" id="ARBA00022741"/>
    </source>
</evidence>
<proteinExistence type="inferred from homology"/>
<reference evidence="8 9" key="2">
    <citation type="journal article" date="2014" name="Genome Announc.">
        <title>Complete Genome Sequence of Coprothermobacter proteolyticus DSM 5265.</title>
        <authorList>
            <person name="Alexiev A."/>
            <person name="Coil D.A."/>
            <person name="Badger J.H."/>
            <person name="Enticknap J."/>
            <person name="Ward N."/>
            <person name="Robb F.T."/>
            <person name="Eisen J.A."/>
        </authorList>
    </citation>
    <scope>NUCLEOTIDE SEQUENCE [LARGE SCALE GENOMIC DNA]</scope>
    <source>
        <strain evidence="9">ATCC 35245 / DSM 5265 / OCM 4 / BT</strain>
    </source>
</reference>
<keyword evidence="5" id="KW-0067">ATP-binding</keyword>
<dbReference type="KEGG" id="cpo:COPRO5265_0484"/>
<protein>
    <recommendedName>
        <fullName evidence="6">PhoH-like protein</fullName>
    </recommendedName>
</protein>
<dbReference type="Pfam" id="PF02562">
    <property type="entry name" value="PhoH"/>
    <property type="match status" value="1"/>
</dbReference>
<organism evidence="8 9">
    <name type="scientific">Coprothermobacter proteolyticus (strain ATCC 35245 / DSM 5265 / OCM 4 / BT)</name>
    <dbReference type="NCBI Taxonomy" id="309798"/>
    <lineage>
        <taxon>Bacteria</taxon>
        <taxon>Pseudomonadati</taxon>
        <taxon>Coprothermobacterota</taxon>
        <taxon>Coprothermobacteria</taxon>
        <taxon>Coprothermobacterales</taxon>
        <taxon>Coprothermobacteraceae</taxon>
        <taxon>Coprothermobacter</taxon>
    </lineage>
</organism>
<keyword evidence="3" id="KW-0963">Cytoplasm</keyword>
<evidence type="ECO:0000313" key="8">
    <source>
        <dbReference type="EMBL" id="ACI16885.1"/>
    </source>
</evidence>
<comment type="subcellular location">
    <subcellularLocation>
        <location evidence="1">Cytoplasm</location>
    </subcellularLocation>
</comment>
<comment type="similarity">
    <text evidence="2">Belongs to the PhoH family.</text>
</comment>
<accession>B5Y7U6</accession>
<dbReference type="SUPFAM" id="SSF52540">
    <property type="entry name" value="P-loop containing nucleoside triphosphate hydrolases"/>
    <property type="match status" value="1"/>
</dbReference>
<evidence type="ECO:0000256" key="2">
    <source>
        <dbReference type="ARBA" id="ARBA00010393"/>
    </source>
</evidence>
<evidence type="ECO:0000256" key="6">
    <source>
        <dbReference type="ARBA" id="ARBA00039970"/>
    </source>
</evidence>
<evidence type="ECO:0000313" key="9">
    <source>
        <dbReference type="Proteomes" id="UP000001732"/>
    </source>
</evidence>
<keyword evidence="4" id="KW-0547">Nucleotide-binding</keyword>
<dbReference type="Proteomes" id="UP000001732">
    <property type="component" value="Chromosome"/>
</dbReference>
<dbReference type="eggNOG" id="COG1702">
    <property type="taxonomic scope" value="Bacteria"/>
</dbReference>
<evidence type="ECO:0000256" key="5">
    <source>
        <dbReference type="ARBA" id="ARBA00022840"/>
    </source>
</evidence>
<dbReference type="FunFam" id="3.40.50.300:FF:000013">
    <property type="entry name" value="PhoH family ATPase"/>
    <property type="match status" value="1"/>
</dbReference>
<dbReference type="GO" id="GO:0005829">
    <property type="term" value="C:cytosol"/>
    <property type="evidence" value="ECO:0007669"/>
    <property type="project" value="TreeGrafter"/>
</dbReference>
<dbReference type="AlphaFoldDB" id="B5Y7U6"/>
<dbReference type="STRING" id="309798.COPRO5265_0484"/>